<dbReference type="InterPro" id="IPR036397">
    <property type="entry name" value="RNaseH_sf"/>
</dbReference>
<dbReference type="EMBL" id="BSXT01000313">
    <property type="protein sequence ID" value="GMF24147.1"/>
    <property type="molecule type" value="Genomic_DNA"/>
</dbReference>
<dbReference type="AlphaFoldDB" id="A0A9W6TX11"/>
<gene>
    <name evidence="2" type="ORF">Pfra01_000398900</name>
</gene>
<dbReference type="OrthoDB" id="123105at2759"/>
<comment type="caution">
    <text evidence="2">The sequence shown here is derived from an EMBL/GenBank/DDBJ whole genome shotgun (WGS) entry which is preliminary data.</text>
</comment>
<evidence type="ECO:0000313" key="2">
    <source>
        <dbReference type="EMBL" id="GMF24147.1"/>
    </source>
</evidence>
<organism evidence="2 3">
    <name type="scientific">Phytophthora fragariaefolia</name>
    <dbReference type="NCBI Taxonomy" id="1490495"/>
    <lineage>
        <taxon>Eukaryota</taxon>
        <taxon>Sar</taxon>
        <taxon>Stramenopiles</taxon>
        <taxon>Oomycota</taxon>
        <taxon>Peronosporomycetes</taxon>
        <taxon>Peronosporales</taxon>
        <taxon>Peronosporaceae</taxon>
        <taxon>Phytophthora</taxon>
    </lineage>
</organism>
<dbReference type="PANTHER" id="PTHR47169:SF2">
    <property type="entry name" value="OS01G0541250 PROTEIN"/>
    <property type="match status" value="1"/>
</dbReference>
<accession>A0A9W6TX11</accession>
<feature type="compositionally biased region" description="Polar residues" evidence="1">
    <location>
        <begin position="330"/>
        <end position="344"/>
    </location>
</feature>
<dbReference type="PANTHER" id="PTHR47169">
    <property type="entry name" value="OS01G0541250 PROTEIN"/>
    <property type="match status" value="1"/>
</dbReference>
<dbReference type="Gene3D" id="3.30.420.10">
    <property type="entry name" value="Ribonuclease H-like superfamily/Ribonuclease H"/>
    <property type="match status" value="1"/>
</dbReference>
<evidence type="ECO:0000256" key="1">
    <source>
        <dbReference type="SAM" id="MobiDB-lite"/>
    </source>
</evidence>
<dbReference type="GO" id="GO:0003676">
    <property type="term" value="F:nucleic acid binding"/>
    <property type="evidence" value="ECO:0007669"/>
    <property type="project" value="InterPro"/>
</dbReference>
<name>A0A9W6TX11_9STRA</name>
<protein>
    <submittedName>
        <fullName evidence="2">Unnamed protein product</fullName>
    </submittedName>
</protein>
<keyword evidence="3" id="KW-1185">Reference proteome</keyword>
<proteinExistence type="predicted"/>
<reference evidence="2" key="1">
    <citation type="submission" date="2023-04" db="EMBL/GenBank/DDBJ databases">
        <title>Phytophthora fragariaefolia NBRC 109709.</title>
        <authorList>
            <person name="Ichikawa N."/>
            <person name="Sato H."/>
            <person name="Tonouchi N."/>
        </authorList>
    </citation>
    <scope>NUCLEOTIDE SEQUENCE</scope>
    <source>
        <strain evidence="2">NBRC 109709</strain>
    </source>
</reference>
<dbReference type="Proteomes" id="UP001165121">
    <property type="component" value="Unassembled WGS sequence"/>
</dbReference>
<evidence type="ECO:0000313" key="3">
    <source>
        <dbReference type="Proteomes" id="UP001165121"/>
    </source>
</evidence>
<sequence>MRARGESLAKLGYGTFSELARNRIKGRSGRKGYNKSELATAMKAVPIEERRTIATTAKAVGVSTGVIQRLLRDCVLKHARSMIKPLLTPQDQRERMEYALAFVVENNLFFEPMHDVEHVDEKWFYEDEVKHTYYVVGDEEVPQRHRRSKRFIEKTMFLAAVAKPRLHCDNQKNILSKSIVPNKTIWRKYILVTLGGVPSSSGRLTLTHVILHSDTMMPPRAGILTVRARTLSKALMYDAPAQHCVTFSSCSGWRKAKRVMWGRIPDGGRVEFYEDEECSGRIVYTSNVGEQSNSRELTRNGEEGDTVRSLLVMEDALYPVEGILSECESTKLTNTTPETNATGWSSTSIRSNNSQSQNWFDALV</sequence>
<feature type="region of interest" description="Disordered" evidence="1">
    <location>
        <begin position="329"/>
        <end position="353"/>
    </location>
</feature>